<dbReference type="GeneID" id="49392518"/>
<keyword evidence="2" id="KW-0378">Hydrolase</keyword>
<dbReference type="Gene3D" id="3.30.70.2330">
    <property type="match status" value="1"/>
</dbReference>
<gene>
    <name evidence="4" type="ORF">FD24_GL003017</name>
</gene>
<organism evidence="4 5">
    <name type="scientific">Lactiplantibacillus pentosus DSM 20314</name>
    <dbReference type="NCBI Taxonomy" id="1423791"/>
    <lineage>
        <taxon>Bacteria</taxon>
        <taxon>Bacillati</taxon>
        <taxon>Bacillota</taxon>
        <taxon>Bacilli</taxon>
        <taxon>Lactobacillales</taxon>
        <taxon>Lactobacillaceae</taxon>
        <taxon>Lactiplantibacillus</taxon>
    </lineage>
</organism>
<feature type="domain" description="HIRAN" evidence="3">
    <location>
        <begin position="66"/>
        <end position="164"/>
    </location>
</feature>
<dbReference type="Proteomes" id="UP000051020">
    <property type="component" value="Unassembled WGS sequence"/>
</dbReference>
<dbReference type="SMART" id="SM00910">
    <property type="entry name" value="HIRAN"/>
    <property type="match status" value="1"/>
</dbReference>
<evidence type="ECO:0000256" key="2">
    <source>
        <dbReference type="ARBA" id="ARBA00022801"/>
    </source>
</evidence>
<comment type="caution">
    <text evidence="4">The sequence shown here is derived from an EMBL/GenBank/DDBJ whole genome shotgun (WGS) entry which is preliminary data.</text>
</comment>
<dbReference type="Pfam" id="PF08797">
    <property type="entry name" value="HIRAN"/>
    <property type="match status" value="1"/>
</dbReference>
<dbReference type="GO" id="GO:0016818">
    <property type="term" value="F:hydrolase activity, acting on acid anhydrides, in phosphorus-containing anhydrides"/>
    <property type="evidence" value="ECO:0007669"/>
    <property type="project" value="InterPro"/>
</dbReference>
<dbReference type="RefSeq" id="WP_050337975.1">
    <property type="nucleotide sequence ID" value="NZ_AZCU01000007.1"/>
</dbReference>
<name>A0A837RAD3_LACPE</name>
<dbReference type="AlphaFoldDB" id="A0A837RAD3"/>
<proteinExistence type="predicted"/>
<keyword evidence="1" id="KW-0479">Metal-binding</keyword>
<dbReference type="InterPro" id="IPR014905">
    <property type="entry name" value="HIRAN"/>
</dbReference>
<evidence type="ECO:0000313" key="5">
    <source>
        <dbReference type="Proteomes" id="UP000051020"/>
    </source>
</evidence>
<evidence type="ECO:0000259" key="3">
    <source>
        <dbReference type="SMART" id="SM00910"/>
    </source>
</evidence>
<accession>A0A837RAD3</accession>
<evidence type="ECO:0000313" key="4">
    <source>
        <dbReference type="EMBL" id="KRK25526.1"/>
    </source>
</evidence>
<dbReference type="EMBL" id="AZCU01000007">
    <property type="protein sequence ID" value="KRK25526.1"/>
    <property type="molecule type" value="Genomic_DNA"/>
</dbReference>
<evidence type="ECO:0000256" key="1">
    <source>
        <dbReference type="ARBA" id="ARBA00022723"/>
    </source>
</evidence>
<sequence length="530" mass="59019">MKQIEMGMRITTNQQKIYRVIAVVNQGQQILARPIEPETAPVEVIAATDIVQITEQKPTKATGLSLDTVAVVGQRYIDNIIPVLAELEVGLPVLLQRESNNQYDDNAISVWTCQHEKLGYIARYQNQPYAALMDQGQLLYGTVTELDKKQQHLSVMVWRTTTGESSVEAMQARQQLTTQSTSLGAMPKHLLQTPLGTLVVLCNGRPINYQRVPLSPWLTPDDALQVTKRYLITPDWSQVPANSLVTCQVTATADVVQRWQDDRVSAAVLTNASSFYVVGISAQTRTGLNDNLVDDGSQSAVIYRVGQLKAHEQAGFMVSWAPFGDPRVQPALKLALQFTSQPVVPYQPKTPSQTHATFTQQELAAILVSALPNYQGGQRLEPSVTAITVEKIRQTLGDQAYHALANYQQYVQLAATSTEDVDETLLQALIHAVVYHEITTMHYYQPTVGMVDHVIYPLQLFSTTTKDDESQLIGCLAFYNYAMFEIQQVPLTAIARIAIIADPEHPQMTPTTESPDWLRIFLRGWNDDVE</sequence>
<dbReference type="GO" id="GO:0003676">
    <property type="term" value="F:nucleic acid binding"/>
    <property type="evidence" value="ECO:0007669"/>
    <property type="project" value="InterPro"/>
</dbReference>
<protein>
    <recommendedName>
        <fullName evidence="3">HIRAN domain-containing protein</fullName>
    </recommendedName>
</protein>
<dbReference type="GO" id="GO:0008270">
    <property type="term" value="F:zinc ion binding"/>
    <property type="evidence" value="ECO:0007669"/>
    <property type="project" value="InterPro"/>
</dbReference>
<reference evidence="4 5" key="1">
    <citation type="journal article" date="2015" name="Genome Announc.">
        <title>Expanding the biotechnology potential of lactobacilli through comparative genomics of 213 strains and associated genera.</title>
        <authorList>
            <person name="Sun Z."/>
            <person name="Harris H.M."/>
            <person name="McCann A."/>
            <person name="Guo C."/>
            <person name="Argimon S."/>
            <person name="Zhang W."/>
            <person name="Yang X."/>
            <person name="Jeffery I.B."/>
            <person name="Cooney J.C."/>
            <person name="Kagawa T.F."/>
            <person name="Liu W."/>
            <person name="Song Y."/>
            <person name="Salvetti E."/>
            <person name="Wrobel A."/>
            <person name="Rasinkangas P."/>
            <person name="Parkhill J."/>
            <person name="Rea M.C."/>
            <person name="O'Sullivan O."/>
            <person name="Ritari J."/>
            <person name="Douillard F.P."/>
            <person name="Paul Ross R."/>
            <person name="Yang R."/>
            <person name="Briner A.E."/>
            <person name="Felis G.E."/>
            <person name="de Vos W.M."/>
            <person name="Barrangou R."/>
            <person name="Klaenhammer T.R."/>
            <person name="Caufield P.W."/>
            <person name="Cui Y."/>
            <person name="Zhang H."/>
            <person name="O'Toole P.W."/>
        </authorList>
    </citation>
    <scope>NUCLEOTIDE SEQUENCE [LARGE SCALE GENOMIC DNA]</scope>
    <source>
        <strain evidence="4 5">DSM 20314</strain>
    </source>
</reference>